<feature type="region of interest" description="Disordered" evidence="1">
    <location>
        <begin position="176"/>
        <end position="195"/>
    </location>
</feature>
<dbReference type="AlphaFoldDB" id="A0A382JRQ5"/>
<dbReference type="EMBL" id="UINC01075478">
    <property type="protein sequence ID" value="SVC13697.1"/>
    <property type="molecule type" value="Genomic_DNA"/>
</dbReference>
<name>A0A382JRQ5_9ZZZZ</name>
<accession>A0A382JRQ5</accession>
<feature type="compositionally biased region" description="Basic and acidic residues" evidence="1">
    <location>
        <begin position="183"/>
        <end position="192"/>
    </location>
</feature>
<proteinExistence type="predicted"/>
<evidence type="ECO:0000256" key="1">
    <source>
        <dbReference type="SAM" id="MobiDB-lite"/>
    </source>
</evidence>
<organism evidence="2">
    <name type="scientific">marine metagenome</name>
    <dbReference type="NCBI Taxonomy" id="408172"/>
    <lineage>
        <taxon>unclassified sequences</taxon>
        <taxon>metagenomes</taxon>
        <taxon>ecological metagenomes</taxon>
    </lineage>
</organism>
<reference evidence="2" key="1">
    <citation type="submission" date="2018-05" db="EMBL/GenBank/DDBJ databases">
        <authorList>
            <person name="Lanie J.A."/>
            <person name="Ng W.-L."/>
            <person name="Kazmierczak K.M."/>
            <person name="Andrzejewski T.M."/>
            <person name="Davidsen T.M."/>
            <person name="Wayne K.J."/>
            <person name="Tettelin H."/>
            <person name="Glass J.I."/>
            <person name="Rusch D."/>
            <person name="Podicherti R."/>
            <person name="Tsui H.-C.T."/>
            <person name="Winkler M.E."/>
        </authorList>
    </citation>
    <scope>NUCLEOTIDE SEQUENCE</scope>
</reference>
<feature type="non-terminal residue" evidence="2">
    <location>
        <position position="228"/>
    </location>
</feature>
<protein>
    <submittedName>
        <fullName evidence="2">Uncharacterized protein</fullName>
    </submittedName>
</protein>
<gene>
    <name evidence="2" type="ORF">METZ01_LOCUS266551</name>
</gene>
<sequence length="228" mass="25364">MRDLDLTTSGLPTEDWREILDAYEGPLSRLSDVLVAMKKNLGYRIVVLTLDSADKLLPKTDRFWLGQEHTMVQRLVGSSNDNPIIKVQKKFGVHTKKYLFPSAVLHGSVNLTNAGMFLNGENLNLTRKDQDGYGQIIINAAASIAGSAPYFEHTGDYWKPEFDDLISDPADLSDSPIPELENSEYKHPDPQKTPEAYAHAPNIALGGIPNTGSKFITEMEVIALFMWT</sequence>
<evidence type="ECO:0000313" key="2">
    <source>
        <dbReference type="EMBL" id="SVC13697.1"/>
    </source>
</evidence>